<dbReference type="Proteomes" id="UP000683511">
    <property type="component" value="Chromosome"/>
</dbReference>
<name>A0A975T7W0_9NOST</name>
<dbReference type="EMBL" id="CP021056">
    <property type="protein sequence ID" value="QXE23021.1"/>
    <property type="molecule type" value="Genomic_DNA"/>
</dbReference>
<proteinExistence type="predicted"/>
<dbReference type="AlphaFoldDB" id="A0A975T7W0"/>
<accession>A0A975T7W0</accession>
<sequence>MVEKSCVINKSDRLPLIKFINLYQSLLFASNVYRNVTNSDRGGVKSWRLVNGD</sequence>
<gene>
    <name evidence="1" type="ORF">B6N60_01709</name>
</gene>
<protein>
    <submittedName>
        <fullName evidence="1">Uncharacterized protein</fullName>
    </submittedName>
</protein>
<organism evidence="1 2">
    <name type="scientific">Richelia sinica FACHB-800</name>
    <dbReference type="NCBI Taxonomy" id="1357546"/>
    <lineage>
        <taxon>Bacteria</taxon>
        <taxon>Bacillati</taxon>
        <taxon>Cyanobacteriota</taxon>
        <taxon>Cyanophyceae</taxon>
        <taxon>Nostocales</taxon>
        <taxon>Nostocaceae</taxon>
        <taxon>Richelia</taxon>
    </lineage>
</organism>
<evidence type="ECO:0000313" key="1">
    <source>
        <dbReference type="EMBL" id="QXE23021.1"/>
    </source>
</evidence>
<evidence type="ECO:0000313" key="2">
    <source>
        <dbReference type="Proteomes" id="UP000683511"/>
    </source>
</evidence>
<reference evidence="1" key="1">
    <citation type="submission" date="2017-04" db="EMBL/GenBank/DDBJ databases">
        <title>Genome deletions in a multicellular cyanobacterial endosymbiont for morphological adaptation in marine diatoms.</title>
        <authorList>
            <person name="Wang Y."/>
            <person name="Gao H."/>
            <person name="Li R."/>
            <person name="Xu X."/>
        </authorList>
    </citation>
    <scope>NUCLEOTIDE SEQUENCE</scope>
    <source>
        <strain evidence="1">FACHB 800</strain>
    </source>
</reference>
<dbReference type="KEGG" id="rsin:B6N60_01709"/>
<keyword evidence="2" id="KW-1185">Reference proteome</keyword>
<dbReference type="RefSeq" id="WP_190607984.1">
    <property type="nucleotide sequence ID" value="NZ_CP021056.1"/>
</dbReference>